<evidence type="ECO:0000313" key="3">
    <source>
        <dbReference type="Proteomes" id="UP000019473"/>
    </source>
</evidence>
<dbReference type="PROSITE" id="PS50097">
    <property type="entry name" value="BTB"/>
    <property type="match status" value="1"/>
</dbReference>
<dbReference type="PANTHER" id="PTHR47843:SF3">
    <property type="entry name" value="BTB DOMAIN-CONTAINING PROTEIN"/>
    <property type="match status" value="1"/>
</dbReference>
<evidence type="ECO:0000259" key="1">
    <source>
        <dbReference type="PROSITE" id="PS50097"/>
    </source>
</evidence>
<dbReference type="GeneID" id="19178893"/>
<dbReference type="STRING" id="1182544.W9W581"/>
<gene>
    <name evidence="2" type="ORF">A1O7_04307</name>
</gene>
<dbReference type="EMBL" id="AMGW01000003">
    <property type="protein sequence ID" value="EXJ60155.1"/>
    <property type="molecule type" value="Genomic_DNA"/>
</dbReference>
<dbReference type="HOGENOM" id="CLU_2084624_0_0_1"/>
<sequence>MQFAADEIVSFAASAMITVSVGTEQVTYRAHKDILVDDSPFFTKMFDSGMAEAHTDHVQLPEDSPEAFEHFLSWIYFDEPPPPVDYGNLTCALECWVPGDKLGMAKWQDSIISKIMA</sequence>
<dbReference type="InterPro" id="IPR000210">
    <property type="entry name" value="BTB/POZ_dom"/>
</dbReference>
<dbReference type="Gene3D" id="3.30.710.10">
    <property type="entry name" value="Potassium Channel Kv1.1, Chain A"/>
    <property type="match status" value="1"/>
</dbReference>
<name>W9W581_9EURO</name>
<dbReference type="OrthoDB" id="4141102at2759"/>
<dbReference type="SUPFAM" id="SSF54695">
    <property type="entry name" value="POZ domain"/>
    <property type="match status" value="1"/>
</dbReference>
<accession>W9W581</accession>
<dbReference type="Pfam" id="PF00651">
    <property type="entry name" value="BTB"/>
    <property type="match status" value="1"/>
</dbReference>
<dbReference type="AlphaFoldDB" id="W9W581"/>
<reference evidence="2 3" key="1">
    <citation type="submission" date="2013-03" db="EMBL/GenBank/DDBJ databases">
        <title>The Genome Sequence of Cladophialophora yegresii CBS 114405.</title>
        <authorList>
            <consortium name="The Broad Institute Genomics Platform"/>
            <person name="Cuomo C."/>
            <person name="de Hoog S."/>
            <person name="Gorbushina A."/>
            <person name="Walker B."/>
            <person name="Young S.K."/>
            <person name="Zeng Q."/>
            <person name="Gargeya S."/>
            <person name="Fitzgerald M."/>
            <person name="Haas B."/>
            <person name="Abouelleil A."/>
            <person name="Allen A.W."/>
            <person name="Alvarado L."/>
            <person name="Arachchi H.M."/>
            <person name="Berlin A.M."/>
            <person name="Chapman S.B."/>
            <person name="Gainer-Dewar J."/>
            <person name="Goldberg J."/>
            <person name="Griggs A."/>
            <person name="Gujja S."/>
            <person name="Hansen M."/>
            <person name="Howarth C."/>
            <person name="Imamovic A."/>
            <person name="Ireland A."/>
            <person name="Larimer J."/>
            <person name="McCowan C."/>
            <person name="Murphy C."/>
            <person name="Pearson M."/>
            <person name="Poon T.W."/>
            <person name="Priest M."/>
            <person name="Roberts A."/>
            <person name="Saif S."/>
            <person name="Shea T."/>
            <person name="Sisk P."/>
            <person name="Sykes S."/>
            <person name="Wortman J."/>
            <person name="Nusbaum C."/>
            <person name="Birren B."/>
        </authorList>
    </citation>
    <scope>NUCLEOTIDE SEQUENCE [LARGE SCALE GENOMIC DNA]</scope>
    <source>
        <strain evidence="2 3">CBS 114405</strain>
    </source>
</reference>
<dbReference type="Proteomes" id="UP000019473">
    <property type="component" value="Unassembled WGS sequence"/>
</dbReference>
<dbReference type="RefSeq" id="XP_007756508.1">
    <property type="nucleotide sequence ID" value="XM_007758318.1"/>
</dbReference>
<dbReference type="CDD" id="cd18186">
    <property type="entry name" value="BTB_POZ_ZBTB_KLHL-like"/>
    <property type="match status" value="1"/>
</dbReference>
<protein>
    <recommendedName>
        <fullName evidence="1">BTB domain-containing protein</fullName>
    </recommendedName>
</protein>
<evidence type="ECO:0000313" key="2">
    <source>
        <dbReference type="EMBL" id="EXJ60155.1"/>
    </source>
</evidence>
<feature type="domain" description="BTB" evidence="1">
    <location>
        <begin position="13"/>
        <end position="76"/>
    </location>
</feature>
<organism evidence="2 3">
    <name type="scientific">Cladophialophora yegresii CBS 114405</name>
    <dbReference type="NCBI Taxonomy" id="1182544"/>
    <lineage>
        <taxon>Eukaryota</taxon>
        <taxon>Fungi</taxon>
        <taxon>Dikarya</taxon>
        <taxon>Ascomycota</taxon>
        <taxon>Pezizomycotina</taxon>
        <taxon>Eurotiomycetes</taxon>
        <taxon>Chaetothyriomycetidae</taxon>
        <taxon>Chaetothyriales</taxon>
        <taxon>Herpotrichiellaceae</taxon>
        <taxon>Cladophialophora</taxon>
    </lineage>
</organism>
<dbReference type="InterPro" id="IPR011333">
    <property type="entry name" value="SKP1/BTB/POZ_sf"/>
</dbReference>
<dbReference type="VEuPathDB" id="FungiDB:A1O7_04307"/>
<proteinExistence type="predicted"/>
<dbReference type="PANTHER" id="PTHR47843">
    <property type="entry name" value="BTB DOMAIN-CONTAINING PROTEIN-RELATED"/>
    <property type="match status" value="1"/>
</dbReference>
<keyword evidence="3" id="KW-1185">Reference proteome</keyword>
<comment type="caution">
    <text evidence="2">The sequence shown here is derived from an EMBL/GenBank/DDBJ whole genome shotgun (WGS) entry which is preliminary data.</text>
</comment>